<keyword evidence="6" id="KW-0804">Transcription</keyword>
<evidence type="ECO:0000256" key="4">
    <source>
        <dbReference type="ARBA" id="ARBA00022795"/>
    </source>
</evidence>
<dbReference type="Pfam" id="PF04316">
    <property type="entry name" value="FlgM"/>
    <property type="match status" value="1"/>
</dbReference>
<accession>A0A417YEY0</accession>
<dbReference type="GO" id="GO:0045892">
    <property type="term" value="P:negative regulation of DNA-templated transcription"/>
    <property type="evidence" value="ECO:0007669"/>
    <property type="project" value="InterPro"/>
</dbReference>
<dbReference type="EMBL" id="QWEH01000009">
    <property type="protein sequence ID" value="RHW31211.1"/>
    <property type="molecule type" value="Genomic_DNA"/>
</dbReference>
<comment type="caution">
    <text evidence="9">The sequence shown here is derived from an EMBL/GenBank/DDBJ whole genome shotgun (WGS) entry which is preliminary data.</text>
</comment>
<evidence type="ECO:0000256" key="5">
    <source>
        <dbReference type="ARBA" id="ARBA00023015"/>
    </source>
</evidence>
<keyword evidence="5" id="KW-0805">Transcription regulation</keyword>
<keyword evidence="9" id="KW-0282">Flagellum</keyword>
<gene>
    <name evidence="9" type="primary">flgM</name>
    <name evidence="9" type="ORF">D1B32_13480</name>
</gene>
<evidence type="ECO:0000256" key="2">
    <source>
        <dbReference type="ARBA" id="ARBA00017823"/>
    </source>
</evidence>
<keyword evidence="3" id="KW-0678">Repressor</keyword>
<name>A0A417YEY0_9BACI</name>
<evidence type="ECO:0000313" key="9">
    <source>
        <dbReference type="EMBL" id="RHW31211.1"/>
    </source>
</evidence>
<keyword evidence="4" id="KW-1005">Bacterial flagellum biogenesis</keyword>
<feature type="compositionally biased region" description="Polar residues" evidence="7">
    <location>
        <begin position="1"/>
        <end position="24"/>
    </location>
</feature>
<organism evidence="9 10">
    <name type="scientific">Oceanobacillus profundus</name>
    <dbReference type="NCBI Taxonomy" id="372463"/>
    <lineage>
        <taxon>Bacteria</taxon>
        <taxon>Bacillati</taxon>
        <taxon>Bacillota</taxon>
        <taxon>Bacilli</taxon>
        <taxon>Bacillales</taxon>
        <taxon>Bacillaceae</taxon>
        <taxon>Oceanobacillus</taxon>
    </lineage>
</organism>
<keyword evidence="10" id="KW-1185">Reference proteome</keyword>
<dbReference type="GO" id="GO:0044781">
    <property type="term" value="P:bacterial-type flagellum organization"/>
    <property type="evidence" value="ECO:0007669"/>
    <property type="project" value="UniProtKB-KW"/>
</dbReference>
<protein>
    <recommendedName>
        <fullName evidence="2">Negative regulator of flagellin synthesis</fullName>
    </recommendedName>
</protein>
<evidence type="ECO:0000256" key="7">
    <source>
        <dbReference type="SAM" id="MobiDB-lite"/>
    </source>
</evidence>
<evidence type="ECO:0000256" key="3">
    <source>
        <dbReference type="ARBA" id="ARBA00022491"/>
    </source>
</evidence>
<feature type="domain" description="Anti-sigma-28 factor FlgM C-terminal" evidence="8">
    <location>
        <begin position="32"/>
        <end position="82"/>
    </location>
</feature>
<dbReference type="NCBIfam" id="TIGR03824">
    <property type="entry name" value="FlgM_jcvi"/>
    <property type="match status" value="1"/>
</dbReference>
<feature type="region of interest" description="Disordered" evidence="7">
    <location>
        <begin position="1"/>
        <end position="33"/>
    </location>
</feature>
<evidence type="ECO:0000259" key="8">
    <source>
        <dbReference type="Pfam" id="PF04316"/>
    </source>
</evidence>
<sequence>MKINGPNQTNFNPYKQQIQKQSELTKGAKQKDRIEISNEAKQLQESGKTNEKRAAYVQEIKQAVDSGEYKVNPEKAAQKMLQFWSK</sequence>
<dbReference type="InterPro" id="IPR035890">
    <property type="entry name" value="Anti-sigma-28_factor_FlgM_sf"/>
</dbReference>
<reference evidence="9 10" key="1">
    <citation type="journal article" date="2007" name="Int. J. Syst. Evol. Microbiol.">
        <title>Oceanobacillus profundus sp. nov., isolated from a deep-sea sediment core.</title>
        <authorList>
            <person name="Kim Y.G."/>
            <person name="Choi D.H."/>
            <person name="Hyun S."/>
            <person name="Cho B.C."/>
        </authorList>
    </citation>
    <scope>NUCLEOTIDE SEQUENCE [LARGE SCALE GENOMIC DNA]</scope>
    <source>
        <strain evidence="9 10">DSM 18246</strain>
    </source>
</reference>
<evidence type="ECO:0000256" key="1">
    <source>
        <dbReference type="ARBA" id="ARBA00005322"/>
    </source>
</evidence>
<evidence type="ECO:0000313" key="10">
    <source>
        <dbReference type="Proteomes" id="UP000285456"/>
    </source>
</evidence>
<dbReference type="Proteomes" id="UP000285456">
    <property type="component" value="Unassembled WGS sequence"/>
</dbReference>
<keyword evidence="9" id="KW-0966">Cell projection</keyword>
<dbReference type="InterPro" id="IPR031316">
    <property type="entry name" value="FlgM_C"/>
</dbReference>
<dbReference type="AlphaFoldDB" id="A0A417YEY0"/>
<keyword evidence="9" id="KW-0969">Cilium</keyword>
<dbReference type="RefSeq" id="WP_118889659.1">
    <property type="nucleotide sequence ID" value="NZ_PHUT01000009.1"/>
</dbReference>
<comment type="similarity">
    <text evidence="1">Belongs to the FlgM family.</text>
</comment>
<dbReference type="SUPFAM" id="SSF101498">
    <property type="entry name" value="Anti-sigma factor FlgM"/>
    <property type="match status" value="1"/>
</dbReference>
<proteinExistence type="inferred from homology"/>
<dbReference type="OrthoDB" id="2991036at2"/>
<evidence type="ECO:0000256" key="6">
    <source>
        <dbReference type="ARBA" id="ARBA00023163"/>
    </source>
</evidence>
<dbReference type="InterPro" id="IPR007412">
    <property type="entry name" value="FlgM"/>
</dbReference>
<dbReference type="Gene3D" id="6.10.140.30">
    <property type="entry name" value="Anti-sigma-28 factor FlgM"/>
    <property type="match status" value="1"/>
</dbReference>